<feature type="domain" description="Transcription elongation factor GreA/GreB C-terminal" evidence="2">
    <location>
        <begin position="82"/>
        <end position="150"/>
    </location>
</feature>
<dbReference type="GO" id="GO:0003677">
    <property type="term" value="F:DNA binding"/>
    <property type="evidence" value="ECO:0007669"/>
    <property type="project" value="InterPro"/>
</dbReference>
<reference evidence="4 6" key="2">
    <citation type="submission" date="2019-09" db="EMBL/GenBank/DDBJ databases">
        <authorList>
            <person name="Dittami M. S."/>
        </authorList>
    </citation>
    <scope>NUCLEOTIDE SEQUENCE [LARGE SCALE GENOMIC DNA]</scope>
    <source>
        <strain evidence="4">SPHINGO391</strain>
    </source>
</reference>
<keyword evidence="5" id="KW-1185">Reference proteome</keyword>
<dbReference type="Proteomes" id="UP000244189">
    <property type="component" value="Unassembled WGS sequence"/>
</dbReference>
<name>A0A2T5GT10_9SPHN</name>
<evidence type="ECO:0000256" key="1">
    <source>
        <dbReference type="SAM" id="MobiDB-lite"/>
    </source>
</evidence>
<sequence>MSVAFRRESDEEHLEPKFEQPIAPGPNLVTARGLRLIGERVVEIEAAVAAETDEEARKVLLRDLRYWHTRQTTAEIAPSPEEDEVGIGSRVRVRMNGAERVIAIVGGDEAEPGEDRLAFSAPLARALMGAAVGEKVAFADKADAIEVLAIDKDES</sequence>
<dbReference type="Pfam" id="PF01272">
    <property type="entry name" value="GreA_GreB"/>
    <property type="match status" value="1"/>
</dbReference>
<dbReference type="EMBL" id="CABVLI010000038">
    <property type="protein sequence ID" value="VVT12546.1"/>
    <property type="molecule type" value="Genomic_DNA"/>
</dbReference>
<evidence type="ECO:0000313" key="4">
    <source>
        <dbReference type="EMBL" id="VVT12546.1"/>
    </source>
</evidence>
<dbReference type="EMBL" id="QAOG01000001">
    <property type="protein sequence ID" value="PTQ62441.1"/>
    <property type="molecule type" value="Genomic_DNA"/>
</dbReference>
<evidence type="ECO:0000259" key="2">
    <source>
        <dbReference type="Pfam" id="PF01272"/>
    </source>
</evidence>
<accession>A0A2T5GT10</accession>
<dbReference type="InterPro" id="IPR001437">
    <property type="entry name" value="Tscrpt_elong_fac_GreA/B_C"/>
</dbReference>
<accession>A0A5E7Z0U3</accession>
<dbReference type="GO" id="GO:0032784">
    <property type="term" value="P:regulation of DNA-templated transcription elongation"/>
    <property type="evidence" value="ECO:0007669"/>
    <property type="project" value="InterPro"/>
</dbReference>
<feature type="compositionally biased region" description="Basic and acidic residues" evidence="1">
    <location>
        <begin position="1"/>
        <end position="18"/>
    </location>
</feature>
<dbReference type="SUPFAM" id="SSF54534">
    <property type="entry name" value="FKBP-like"/>
    <property type="match status" value="1"/>
</dbReference>
<dbReference type="Gene3D" id="3.10.50.30">
    <property type="entry name" value="Transcription elongation factor, GreA/GreB, C-terminal domain"/>
    <property type="match status" value="1"/>
</dbReference>
<dbReference type="AlphaFoldDB" id="A0A2T5GT10"/>
<reference evidence="3 5" key="1">
    <citation type="submission" date="2018-04" db="EMBL/GenBank/DDBJ databases">
        <title>Genomic Encyclopedia of Type Strains, Phase III (KMG-III): the genomes of soil and plant-associated and newly described type strains.</title>
        <authorList>
            <person name="Whitman W."/>
        </authorList>
    </citation>
    <scope>NUCLEOTIDE SEQUENCE [LARGE SCALE GENOMIC DNA]</scope>
    <source>
        <strain evidence="3 5">MA101b</strain>
    </source>
</reference>
<gene>
    <name evidence="3" type="ORF">C8J26_0721</name>
    <name evidence="4" type="ORF">SPHINGO391_430022</name>
</gene>
<dbReference type="Proteomes" id="UP000326857">
    <property type="component" value="Unassembled WGS sequence"/>
</dbReference>
<dbReference type="GO" id="GO:0016301">
    <property type="term" value="F:kinase activity"/>
    <property type="evidence" value="ECO:0007669"/>
    <property type="project" value="UniProtKB-KW"/>
</dbReference>
<proteinExistence type="predicted"/>
<evidence type="ECO:0000313" key="3">
    <source>
        <dbReference type="EMBL" id="PTQ62441.1"/>
    </source>
</evidence>
<dbReference type="RefSeq" id="WP_107956715.1">
    <property type="nucleotide sequence ID" value="NZ_JASPFP010000001.1"/>
</dbReference>
<dbReference type="InterPro" id="IPR036953">
    <property type="entry name" value="GreA/GreB_C_sf"/>
</dbReference>
<protein>
    <submittedName>
        <fullName evidence="4">Nucleoside diphosphate kinase</fullName>
    </submittedName>
    <submittedName>
        <fullName evidence="3">Transcription elongation GreA/GreB family factor</fullName>
    </submittedName>
</protein>
<keyword evidence="4" id="KW-0808">Transferase</keyword>
<feature type="region of interest" description="Disordered" evidence="1">
    <location>
        <begin position="1"/>
        <end position="26"/>
    </location>
</feature>
<evidence type="ECO:0000313" key="5">
    <source>
        <dbReference type="Proteomes" id="UP000244189"/>
    </source>
</evidence>
<evidence type="ECO:0000313" key="6">
    <source>
        <dbReference type="Proteomes" id="UP000326857"/>
    </source>
</evidence>
<keyword evidence="4" id="KW-0418">Kinase</keyword>
<organism evidence="3 5">
    <name type="scientific">Sphingomonas aurantiaca</name>
    <dbReference type="NCBI Taxonomy" id="185949"/>
    <lineage>
        <taxon>Bacteria</taxon>
        <taxon>Pseudomonadati</taxon>
        <taxon>Pseudomonadota</taxon>
        <taxon>Alphaproteobacteria</taxon>
        <taxon>Sphingomonadales</taxon>
        <taxon>Sphingomonadaceae</taxon>
        <taxon>Sphingomonas</taxon>
    </lineage>
</organism>